<reference evidence="1" key="1">
    <citation type="submission" date="2019-03" db="EMBL/GenBank/DDBJ databases">
        <title>Candidatus Syntrophosphaera thermopropionivorans: a novel player in syntrophic propionate oxidation during anaerobic digestion.</title>
        <authorList>
            <person name="Dyksma S."/>
        </authorList>
    </citation>
    <scope>NUCLEOTIDE SEQUENCE</scope>
    <source>
        <strain evidence="1">W5</strain>
    </source>
</reference>
<evidence type="ECO:0000313" key="1">
    <source>
        <dbReference type="EMBL" id="TDF72433.1"/>
    </source>
</evidence>
<protein>
    <submittedName>
        <fullName evidence="1">Holo-ACP synthase</fullName>
        <ecNumber evidence="1">2.7.8.7</ecNumber>
    </submittedName>
</protein>
<dbReference type="EC" id="2.7.8.7" evidence="1"/>
<keyword evidence="1" id="KW-0808">Transferase</keyword>
<keyword evidence="2" id="KW-1185">Reference proteome</keyword>
<proteinExistence type="predicted"/>
<evidence type="ECO:0000313" key="2">
    <source>
        <dbReference type="Proteomes" id="UP000294588"/>
    </source>
</evidence>
<dbReference type="EMBL" id="SMOG01000048">
    <property type="protein sequence ID" value="TDF72433.1"/>
    <property type="molecule type" value="Genomic_DNA"/>
</dbReference>
<organism evidence="1 2">
    <name type="scientific">Candidatus Syntrophosphaera thermopropionivorans</name>
    <dbReference type="NCBI Taxonomy" id="2593015"/>
    <lineage>
        <taxon>Bacteria</taxon>
        <taxon>Pseudomonadati</taxon>
        <taxon>Candidatus Cloacimonadota</taxon>
        <taxon>Candidatus Cloacimonadia</taxon>
        <taxon>Candidatus Cloacimonadales</taxon>
        <taxon>Candidatus Cloacimonadaceae</taxon>
        <taxon>Candidatus Syntrophosphaera</taxon>
    </lineage>
</organism>
<accession>A0AC61QHK1</accession>
<comment type="caution">
    <text evidence="1">The sequence shown here is derived from an EMBL/GenBank/DDBJ whole genome shotgun (WGS) entry which is preliminary data.</text>
</comment>
<dbReference type="Proteomes" id="UP000294588">
    <property type="component" value="Unassembled WGS sequence"/>
</dbReference>
<name>A0AC61QHK1_9BACT</name>
<sequence>MIIGIGVDIVQIERVRKLVENYSEFMHQVFTAREIEFCQAKADSASSYAARFAAKEAMMKALSTGWNEKVNWLDIEVINEEQGNPILKIKGRTLRLMKKMGVYQTHLSLSHERDYALAFVVLEGEKLDNRDNDL</sequence>
<gene>
    <name evidence="1" type="ORF">E0946_07105</name>
</gene>